<dbReference type="EMBL" id="CP043028">
    <property type="protein sequence ID" value="QFJ55392.1"/>
    <property type="molecule type" value="Genomic_DNA"/>
</dbReference>
<evidence type="ECO:0000313" key="3">
    <source>
        <dbReference type="Proteomes" id="UP000327030"/>
    </source>
</evidence>
<evidence type="ECO:0000256" key="1">
    <source>
        <dbReference type="SAM" id="SignalP"/>
    </source>
</evidence>
<dbReference type="KEGG" id="pxv:FXF36_11215"/>
<proteinExistence type="predicted"/>
<reference evidence="3" key="1">
    <citation type="submission" date="2019-08" db="EMBL/GenBank/DDBJ databases">
        <title>Complete Genome Sequence of the Polysaccharide-Degrading Rumen Bacterium Pseudobutyrivibrio xylanivorans MA3014.</title>
        <authorList>
            <person name="Palevich N."/>
            <person name="Maclean P.H."/>
            <person name="Kelly W.J."/>
            <person name="Leahy S.C."/>
            <person name="Rakonjac J."/>
            <person name="Attwood G.T."/>
        </authorList>
    </citation>
    <scope>NUCLEOTIDE SEQUENCE [LARGE SCALE GENOMIC DNA]</scope>
    <source>
        <strain evidence="3">MA3014</strain>
    </source>
</reference>
<dbReference type="Proteomes" id="UP000327030">
    <property type="component" value="Chromosome 1"/>
</dbReference>
<dbReference type="AlphaFoldDB" id="A0A5P6VSL8"/>
<dbReference type="OrthoDB" id="359707at2"/>
<evidence type="ECO:0000313" key="2">
    <source>
        <dbReference type="EMBL" id="QFJ55392.1"/>
    </source>
</evidence>
<sequence length="184" mass="20258">MKKKIVLLGILLQAICFVSCADAESIEDTTGKSSVVESSQVAEETAEDAIVGEGLEADMTEDEAKADPSVDIDLTVLSSTFVYSEVYNMVMEPQEYIGEKIKMEGTCSIYKDESTGNVYYACIIKDATQCCAQGLEFTLDENKYSQEDYPKEGDFITISGTFDTYSEGANNYLTVRDSELILLE</sequence>
<dbReference type="RefSeq" id="WP_151624123.1">
    <property type="nucleotide sequence ID" value="NZ_CP043028.1"/>
</dbReference>
<feature type="signal peptide" evidence="1">
    <location>
        <begin position="1"/>
        <end position="21"/>
    </location>
</feature>
<name>A0A5P6VSL8_PSEXY</name>
<protein>
    <submittedName>
        <fullName evidence="2">Uncharacterized protein</fullName>
    </submittedName>
</protein>
<accession>A0A5P6VSL8</accession>
<feature type="chain" id="PRO_5039327788" evidence="1">
    <location>
        <begin position="22"/>
        <end position="184"/>
    </location>
</feature>
<organism evidence="2 3">
    <name type="scientific">Pseudobutyrivibrio xylanivorans</name>
    <dbReference type="NCBI Taxonomy" id="185007"/>
    <lineage>
        <taxon>Bacteria</taxon>
        <taxon>Bacillati</taxon>
        <taxon>Bacillota</taxon>
        <taxon>Clostridia</taxon>
        <taxon>Lachnospirales</taxon>
        <taxon>Lachnospiraceae</taxon>
        <taxon>Pseudobutyrivibrio</taxon>
    </lineage>
</organism>
<gene>
    <name evidence="2" type="ORF">FXF36_11215</name>
</gene>
<keyword evidence="1" id="KW-0732">Signal</keyword>